<sequence>MDEPRFVSSDALYYNIYDPATCGYLGFGFVDTSEIIPAVSIKKKGRYSTPIFVD</sequence>
<name>K3YNL3_SETIT</name>
<accession>K3YNL3</accession>
<dbReference type="EnsemblPlants" id="KQL02631">
    <property type="protein sequence ID" value="KQL02631"/>
    <property type="gene ID" value="SETIT_015855mg"/>
</dbReference>
<evidence type="ECO:0000313" key="1">
    <source>
        <dbReference type="EnsemblPlants" id="KQL02631"/>
    </source>
</evidence>
<dbReference type="InParanoid" id="K3YNL3"/>
<dbReference type="EMBL" id="AGNK02003994">
    <property type="status" value="NOT_ANNOTATED_CDS"/>
    <property type="molecule type" value="Genomic_DNA"/>
</dbReference>
<reference evidence="2" key="1">
    <citation type="journal article" date="2012" name="Nat. Biotechnol.">
        <title>Reference genome sequence of the model plant Setaria.</title>
        <authorList>
            <person name="Bennetzen J.L."/>
            <person name="Schmutz J."/>
            <person name="Wang H."/>
            <person name="Percifield R."/>
            <person name="Hawkins J."/>
            <person name="Pontaroli A.C."/>
            <person name="Estep M."/>
            <person name="Feng L."/>
            <person name="Vaughn J.N."/>
            <person name="Grimwood J."/>
            <person name="Jenkins J."/>
            <person name="Barry K."/>
            <person name="Lindquist E."/>
            <person name="Hellsten U."/>
            <person name="Deshpande S."/>
            <person name="Wang X."/>
            <person name="Wu X."/>
            <person name="Mitros T."/>
            <person name="Triplett J."/>
            <person name="Yang X."/>
            <person name="Ye C.Y."/>
            <person name="Mauro-Herrera M."/>
            <person name="Wang L."/>
            <person name="Li P."/>
            <person name="Sharma M."/>
            <person name="Sharma R."/>
            <person name="Ronald P.C."/>
            <person name="Panaud O."/>
            <person name="Kellogg E.A."/>
            <person name="Brutnell T.P."/>
            <person name="Doust A.N."/>
            <person name="Tuskan G.A."/>
            <person name="Rokhsar D."/>
            <person name="Devos K.M."/>
        </authorList>
    </citation>
    <scope>NUCLEOTIDE SEQUENCE [LARGE SCALE GENOMIC DNA]</scope>
    <source>
        <strain evidence="2">cv. Yugu1</strain>
    </source>
</reference>
<organism evidence="1 2">
    <name type="scientific">Setaria italica</name>
    <name type="common">Foxtail millet</name>
    <name type="synonym">Panicum italicum</name>
    <dbReference type="NCBI Taxonomy" id="4555"/>
    <lineage>
        <taxon>Eukaryota</taxon>
        <taxon>Viridiplantae</taxon>
        <taxon>Streptophyta</taxon>
        <taxon>Embryophyta</taxon>
        <taxon>Tracheophyta</taxon>
        <taxon>Spermatophyta</taxon>
        <taxon>Magnoliopsida</taxon>
        <taxon>Liliopsida</taxon>
        <taxon>Poales</taxon>
        <taxon>Poaceae</taxon>
        <taxon>PACMAD clade</taxon>
        <taxon>Panicoideae</taxon>
        <taxon>Panicodae</taxon>
        <taxon>Paniceae</taxon>
        <taxon>Cenchrinae</taxon>
        <taxon>Setaria</taxon>
    </lineage>
</organism>
<dbReference type="AlphaFoldDB" id="K3YNL3"/>
<dbReference type="Proteomes" id="UP000004995">
    <property type="component" value="Unassembled WGS sequence"/>
</dbReference>
<keyword evidence="2" id="KW-1185">Reference proteome</keyword>
<evidence type="ECO:0000313" key="2">
    <source>
        <dbReference type="Proteomes" id="UP000004995"/>
    </source>
</evidence>
<dbReference type="Gramene" id="KQL02631">
    <property type="protein sequence ID" value="KQL02631"/>
    <property type="gene ID" value="SETIT_015855mg"/>
</dbReference>
<dbReference type="HOGENOM" id="CLU_3053994_0_0_1"/>
<proteinExistence type="predicted"/>
<reference evidence="1" key="2">
    <citation type="submission" date="2018-08" db="UniProtKB">
        <authorList>
            <consortium name="EnsemblPlants"/>
        </authorList>
    </citation>
    <scope>IDENTIFICATION</scope>
    <source>
        <strain evidence="1">Yugu1</strain>
    </source>
</reference>
<protein>
    <submittedName>
        <fullName evidence="1">Uncharacterized protein</fullName>
    </submittedName>
</protein>